<protein>
    <submittedName>
        <fullName evidence="5">Mucoidy inhibitor MuiA family protein</fullName>
    </submittedName>
</protein>
<dbReference type="NCBIfam" id="TIGR02231">
    <property type="entry name" value="mucoidy inhibitor MuiA family protein"/>
    <property type="match status" value="1"/>
</dbReference>
<feature type="chain" id="PRO_5047379787" evidence="2">
    <location>
        <begin position="19"/>
        <end position="535"/>
    </location>
</feature>
<evidence type="ECO:0000313" key="5">
    <source>
        <dbReference type="EMBL" id="MEX1661029.1"/>
    </source>
</evidence>
<evidence type="ECO:0000259" key="4">
    <source>
        <dbReference type="Pfam" id="PF13600"/>
    </source>
</evidence>
<dbReference type="EMBL" id="JBFRYC010000002">
    <property type="protein sequence ID" value="MEX1661029.1"/>
    <property type="molecule type" value="Genomic_DNA"/>
</dbReference>
<proteinExistence type="predicted"/>
<comment type="caution">
    <text evidence="5">The sequence shown here is derived from an EMBL/GenBank/DDBJ whole genome shotgun (WGS) entry which is preliminary data.</text>
</comment>
<keyword evidence="2" id="KW-0732">Signal</keyword>
<gene>
    <name evidence="5" type="ORF">AB4874_05105</name>
</gene>
<dbReference type="InterPro" id="IPR037291">
    <property type="entry name" value="DUF4139"/>
</dbReference>
<dbReference type="PANTHER" id="PTHR31005">
    <property type="entry name" value="DUF4139 DOMAIN-CONTAINING PROTEIN"/>
    <property type="match status" value="1"/>
</dbReference>
<dbReference type="Proteomes" id="UP001557465">
    <property type="component" value="Unassembled WGS sequence"/>
</dbReference>
<dbReference type="Pfam" id="PF13598">
    <property type="entry name" value="DUF4139"/>
    <property type="match status" value="1"/>
</dbReference>
<feature type="domain" description="DUF4139" evidence="3">
    <location>
        <begin position="223"/>
        <end position="529"/>
    </location>
</feature>
<evidence type="ECO:0000256" key="1">
    <source>
        <dbReference type="SAM" id="Coils"/>
    </source>
</evidence>
<feature type="signal peptide" evidence="2">
    <location>
        <begin position="1"/>
        <end position="18"/>
    </location>
</feature>
<evidence type="ECO:0000256" key="2">
    <source>
        <dbReference type="SAM" id="SignalP"/>
    </source>
</evidence>
<dbReference type="RefSeq" id="WP_368391176.1">
    <property type="nucleotide sequence ID" value="NZ_JBFRYC010000002.1"/>
</dbReference>
<keyword evidence="6" id="KW-1185">Reference proteome</keyword>
<reference evidence="5 6" key="1">
    <citation type="journal article" date="2011" name="Int. J. Syst. Evol. Microbiol.">
        <title>Zhongshania antarctica gen. nov., sp. nov. and Zhongshania guokunii sp. nov., gammaproteobacteria respectively isolated from coastal attached (fast) ice and surface seawater of the Antarctic.</title>
        <authorList>
            <person name="Li H.J."/>
            <person name="Zhang X.Y."/>
            <person name="Chen C.X."/>
            <person name="Zhang Y.J."/>
            <person name="Gao Z.M."/>
            <person name="Yu Y."/>
            <person name="Chen X.L."/>
            <person name="Chen B."/>
            <person name="Zhang Y.Z."/>
        </authorList>
    </citation>
    <scope>NUCLEOTIDE SEQUENCE [LARGE SCALE GENOMIC DNA]</scope>
    <source>
        <strain evidence="5 6">15-R06ZXC-3</strain>
    </source>
</reference>
<feature type="domain" description="DUF4140" evidence="4">
    <location>
        <begin position="30"/>
        <end position="141"/>
    </location>
</feature>
<name>A0ABV3TJM9_9RHOB</name>
<evidence type="ECO:0000313" key="6">
    <source>
        <dbReference type="Proteomes" id="UP001557465"/>
    </source>
</evidence>
<accession>A0ABV3TJM9</accession>
<organism evidence="5 6">
    <name type="scientific">Thioclava arctica</name>
    <dbReference type="NCBI Taxonomy" id="3238301"/>
    <lineage>
        <taxon>Bacteria</taxon>
        <taxon>Pseudomonadati</taxon>
        <taxon>Pseudomonadota</taxon>
        <taxon>Alphaproteobacteria</taxon>
        <taxon>Rhodobacterales</taxon>
        <taxon>Paracoccaceae</taxon>
        <taxon>Thioclava</taxon>
    </lineage>
</organism>
<keyword evidence="1" id="KW-0175">Coiled coil</keyword>
<dbReference type="InterPro" id="IPR011935">
    <property type="entry name" value="CHP02231"/>
</dbReference>
<evidence type="ECO:0000259" key="3">
    <source>
        <dbReference type="Pfam" id="PF13598"/>
    </source>
</evidence>
<dbReference type="InterPro" id="IPR025554">
    <property type="entry name" value="DUF4140"/>
</dbReference>
<dbReference type="PANTHER" id="PTHR31005:SF8">
    <property type="entry name" value="DUF4139 DOMAIN-CONTAINING PROTEIN"/>
    <property type="match status" value="1"/>
</dbReference>
<sequence>MRITLVAALVLGATPALADTIEAPATIRAVTLFPQGAQVVRDIEIKGAEGKSTQGPHEVLVPGLPKGTDISTLRVSGEGVQIGAVSLIDGRAPALSDQSSAQIKAAQARLQQAREALANSQDQVATIRAKAQAAEDQITFLKGAGTQLSDPAQLQAMAQMVGDQILAASERVIAAKADARRAEDALKPLQEAVKQAQAALDALQNPAQDHDVLRAMVSGTGTLTITSFVGNAGWQPTYDLRLDRAAGQLDMERFVSVHQATGEDWRGVDLTLSTARPGGQSAPTAIYPRLARIGPPMVAQPLSKSLSRAAGAPAPMRTEAAMTDTAALQMQGETVTYHYPTAVDLRDGVDDLRLKLDAKTIPVNVLAEAVPLSDPQAYRVAEGKNETGEILLPGPANLFADGALVGQTHLPMIAAGDKLRLGFGAIEGIRLTRTMPDTSEGDRGFISKSNARREVVQIEVKNLTAQDWPMRVIDQVPYSEQDDLKIETTATPPATETDYDQKRGVLAWQFDLPAGADKQLRTETTLSWPTDQVLR</sequence>
<dbReference type="Pfam" id="PF13600">
    <property type="entry name" value="DUF4140"/>
    <property type="match status" value="1"/>
</dbReference>
<feature type="coiled-coil region" evidence="1">
    <location>
        <begin position="96"/>
        <end position="137"/>
    </location>
</feature>